<feature type="domain" description="4'-phosphopantetheinyl transferase" evidence="3">
    <location>
        <begin position="110"/>
        <end position="192"/>
    </location>
</feature>
<dbReference type="Proteomes" id="UP000198534">
    <property type="component" value="Unassembled WGS sequence"/>
</dbReference>
<dbReference type="GO" id="GO:0019878">
    <property type="term" value="P:lysine biosynthetic process via aminoadipic acid"/>
    <property type="evidence" value="ECO:0007669"/>
    <property type="project" value="TreeGrafter"/>
</dbReference>
<proteinExistence type="inferred from homology"/>
<dbReference type="Pfam" id="PF22624">
    <property type="entry name" value="AASDHPPT_N"/>
    <property type="match status" value="1"/>
</dbReference>
<dbReference type="AlphaFoldDB" id="A0A1H3C723"/>
<dbReference type="InterPro" id="IPR008278">
    <property type="entry name" value="4-PPantetheinyl_Trfase_dom"/>
</dbReference>
<evidence type="ECO:0000313" key="5">
    <source>
        <dbReference type="EMBL" id="SDX49967.1"/>
    </source>
</evidence>
<keyword evidence="2 5" id="KW-0808">Transferase</keyword>
<accession>A0A1H3C723</accession>
<sequence>MEHPIHVFYVKIPQIPIPRLTPYLSILDEEEKCVFHRYKVDHKKVEFLLGRLLLKGVLAKKLRVSPHEIAFSKNEYGKLFLIQNSEPAIHFNLSHTKGLLACVVTKGVEVGIDVEGTEEDHLEVMKTVFVDQEISYIQNQKDLQHQKEAFYLIWTRKEAVMKAIGKGFSLPPLSFSVPVDRNHDNAFTYFTDTPTEGFLLSCAIKETAIEPNWCIQEVLWGELLD</sequence>
<dbReference type="OrthoDB" id="9808281at2"/>
<protein>
    <submittedName>
        <fullName evidence="5">4'-phosphopantetheinyl transferase</fullName>
    </submittedName>
</protein>
<dbReference type="GO" id="GO:0008897">
    <property type="term" value="F:holo-[acyl-carrier-protein] synthase activity"/>
    <property type="evidence" value="ECO:0007669"/>
    <property type="project" value="InterPro"/>
</dbReference>
<comment type="similarity">
    <text evidence="1">Belongs to the P-Pant transferase superfamily. Gsp/Sfp/HetI/AcpT family.</text>
</comment>
<dbReference type="InterPro" id="IPR037143">
    <property type="entry name" value="4-PPantetheinyl_Trfase_dom_sf"/>
</dbReference>
<dbReference type="STRING" id="1048340.SAMN05444487_12040"/>
<dbReference type="GO" id="GO:0000287">
    <property type="term" value="F:magnesium ion binding"/>
    <property type="evidence" value="ECO:0007669"/>
    <property type="project" value="InterPro"/>
</dbReference>
<organism evidence="5 6">
    <name type="scientific">Marininema mesophilum</name>
    <dbReference type="NCBI Taxonomy" id="1048340"/>
    <lineage>
        <taxon>Bacteria</taxon>
        <taxon>Bacillati</taxon>
        <taxon>Bacillota</taxon>
        <taxon>Bacilli</taxon>
        <taxon>Bacillales</taxon>
        <taxon>Thermoactinomycetaceae</taxon>
        <taxon>Marininema</taxon>
    </lineage>
</organism>
<evidence type="ECO:0000256" key="2">
    <source>
        <dbReference type="ARBA" id="ARBA00022679"/>
    </source>
</evidence>
<name>A0A1H3C723_9BACL</name>
<feature type="domain" description="4'-phosphopantetheinyl transferase N-terminal" evidence="4">
    <location>
        <begin position="23"/>
        <end position="97"/>
    </location>
</feature>
<dbReference type="PANTHER" id="PTHR12215:SF10">
    <property type="entry name" value="L-AMINOADIPATE-SEMIALDEHYDE DEHYDROGENASE-PHOSPHOPANTETHEINYL TRANSFERASE"/>
    <property type="match status" value="1"/>
</dbReference>
<dbReference type="RefSeq" id="WP_091742794.1">
    <property type="nucleotide sequence ID" value="NZ_FNNQ01000020.1"/>
</dbReference>
<keyword evidence="6" id="KW-1185">Reference proteome</keyword>
<evidence type="ECO:0000259" key="4">
    <source>
        <dbReference type="Pfam" id="PF22624"/>
    </source>
</evidence>
<dbReference type="EMBL" id="FNNQ01000020">
    <property type="protein sequence ID" value="SDX49967.1"/>
    <property type="molecule type" value="Genomic_DNA"/>
</dbReference>
<dbReference type="InterPro" id="IPR050559">
    <property type="entry name" value="P-Pant_transferase_sf"/>
</dbReference>
<dbReference type="Pfam" id="PF01648">
    <property type="entry name" value="ACPS"/>
    <property type="match status" value="1"/>
</dbReference>
<reference evidence="5 6" key="1">
    <citation type="submission" date="2016-10" db="EMBL/GenBank/DDBJ databases">
        <authorList>
            <person name="de Groot N.N."/>
        </authorList>
    </citation>
    <scope>NUCLEOTIDE SEQUENCE [LARGE SCALE GENOMIC DNA]</scope>
    <source>
        <strain evidence="5 6">DSM 45610</strain>
    </source>
</reference>
<dbReference type="PANTHER" id="PTHR12215">
    <property type="entry name" value="PHOSPHOPANTETHEINE TRANSFERASE"/>
    <property type="match status" value="1"/>
</dbReference>
<evidence type="ECO:0000259" key="3">
    <source>
        <dbReference type="Pfam" id="PF01648"/>
    </source>
</evidence>
<dbReference type="SUPFAM" id="SSF56214">
    <property type="entry name" value="4'-phosphopantetheinyl transferase"/>
    <property type="match status" value="2"/>
</dbReference>
<dbReference type="Gene3D" id="3.90.470.20">
    <property type="entry name" value="4'-phosphopantetheinyl transferase domain"/>
    <property type="match status" value="2"/>
</dbReference>
<evidence type="ECO:0000313" key="6">
    <source>
        <dbReference type="Proteomes" id="UP000198534"/>
    </source>
</evidence>
<dbReference type="GO" id="GO:0005829">
    <property type="term" value="C:cytosol"/>
    <property type="evidence" value="ECO:0007669"/>
    <property type="project" value="TreeGrafter"/>
</dbReference>
<evidence type="ECO:0000256" key="1">
    <source>
        <dbReference type="ARBA" id="ARBA00010990"/>
    </source>
</evidence>
<gene>
    <name evidence="5" type="ORF">SAMN05444487_12040</name>
</gene>
<dbReference type="InterPro" id="IPR055066">
    <property type="entry name" value="AASDHPPT_N"/>
</dbReference>